<evidence type="ECO:0000256" key="1">
    <source>
        <dbReference type="SAM" id="Phobius"/>
    </source>
</evidence>
<dbReference type="AlphaFoldDB" id="A0A381X1T3"/>
<dbReference type="Pfam" id="PF04892">
    <property type="entry name" value="VanZ"/>
    <property type="match status" value="1"/>
</dbReference>
<dbReference type="EMBL" id="UINC01013460">
    <property type="protein sequence ID" value="SVA58137.1"/>
    <property type="molecule type" value="Genomic_DNA"/>
</dbReference>
<organism evidence="3">
    <name type="scientific">marine metagenome</name>
    <dbReference type="NCBI Taxonomy" id="408172"/>
    <lineage>
        <taxon>unclassified sequences</taxon>
        <taxon>metagenomes</taxon>
        <taxon>ecological metagenomes</taxon>
    </lineage>
</organism>
<dbReference type="InterPro" id="IPR006976">
    <property type="entry name" value="VanZ-like"/>
</dbReference>
<feature type="domain" description="VanZ-like" evidence="2">
    <location>
        <begin position="15"/>
        <end position="103"/>
    </location>
</feature>
<keyword evidence="1" id="KW-0812">Transmembrane</keyword>
<keyword evidence="1" id="KW-0472">Membrane</keyword>
<reference evidence="3" key="1">
    <citation type="submission" date="2018-05" db="EMBL/GenBank/DDBJ databases">
        <authorList>
            <person name="Lanie J.A."/>
            <person name="Ng W.-L."/>
            <person name="Kazmierczak K.M."/>
            <person name="Andrzejewski T.M."/>
            <person name="Davidsen T.M."/>
            <person name="Wayne K.J."/>
            <person name="Tettelin H."/>
            <person name="Glass J.I."/>
            <person name="Rusch D."/>
            <person name="Podicherti R."/>
            <person name="Tsui H.-C.T."/>
            <person name="Winkler M.E."/>
        </authorList>
    </citation>
    <scope>NUCLEOTIDE SEQUENCE</scope>
</reference>
<name>A0A381X1T3_9ZZZZ</name>
<proteinExistence type="predicted"/>
<accession>A0A381X1T3</accession>
<sequence length="109" mass="11935">MLIAYILLIISVSSIPGHSIPRFVLFSWDKLLHLVEYSILGYLAVNSFRAISKDQVIVVIISCLGFACFDELWQSFIPGRFSSGLDIIADGIGITVGSILGSLFIINKS</sequence>
<feature type="transmembrane region" description="Helical" evidence="1">
    <location>
        <begin position="24"/>
        <end position="44"/>
    </location>
</feature>
<dbReference type="NCBIfam" id="NF037970">
    <property type="entry name" value="vanZ_1"/>
    <property type="match status" value="1"/>
</dbReference>
<evidence type="ECO:0000313" key="3">
    <source>
        <dbReference type="EMBL" id="SVA58137.1"/>
    </source>
</evidence>
<feature type="transmembrane region" description="Helical" evidence="1">
    <location>
        <begin position="56"/>
        <end position="75"/>
    </location>
</feature>
<evidence type="ECO:0000259" key="2">
    <source>
        <dbReference type="Pfam" id="PF04892"/>
    </source>
</evidence>
<gene>
    <name evidence="3" type="ORF">METZ01_LOCUS110991</name>
</gene>
<keyword evidence="1" id="KW-1133">Transmembrane helix</keyword>
<feature type="transmembrane region" description="Helical" evidence="1">
    <location>
        <begin position="87"/>
        <end position="106"/>
    </location>
</feature>
<protein>
    <recommendedName>
        <fullName evidence="2">VanZ-like domain-containing protein</fullName>
    </recommendedName>
</protein>